<name>A0A1F5TD86_9BACT</name>
<keyword evidence="4 7" id="KW-0812">Transmembrane</keyword>
<dbReference type="PANTHER" id="PTHR30151">
    <property type="entry name" value="ALKANE SULFONATE ABC TRANSPORTER-RELATED, MEMBRANE SUBUNIT"/>
    <property type="match status" value="1"/>
</dbReference>
<dbReference type="Proteomes" id="UP000178656">
    <property type="component" value="Unassembled WGS sequence"/>
</dbReference>
<dbReference type="CDD" id="cd06261">
    <property type="entry name" value="TM_PBP2"/>
    <property type="match status" value="1"/>
</dbReference>
<evidence type="ECO:0000256" key="2">
    <source>
        <dbReference type="ARBA" id="ARBA00022448"/>
    </source>
</evidence>
<dbReference type="InterPro" id="IPR035906">
    <property type="entry name" value="MetI-like_sf"/>
</dbReference>
<keyword evidence="6 7" id="KW-0472">Membrane</keyword>
<evidence type="ECO:0000256" key="7">
    <source>
        <dbReference type="RuleBase" id="RU363032"/>
    </source>
</evidence>
<evidence type="ECO:0000313" key="10">
    <source>
        <dbReference type="Proteomes" id="UP000178656"/>
    </source>
</evidence>
<keyword evidence="5 7" id="KW-1133">Transmembrane helix</keyword>
<comment type="similarity">
    <text evidence="7">Belongs to the binding-protein-dependent transport system permease family.</text>
</comment>
<feature type="transmembrane region" description="Helical" evidence="7">
    <location>
        <begin position="240"/>
        <end position="264"/>
    </location>
</feature>
<gene>
    <name evidence="9" type="ORF">A2482_02920</name>
</gene>
<reference evidence="9 10" key="1">
    <citation type="journal article" date="2016" name="Nat. Commun.">
        <title>Thousands of microbial genomes shed light on interconnected biogeochemical processes in an aquifer system.</title>
        <authorList>
            <person name="Anantharaman K."/>
            <person name="Brown C.T."/>
            <person name="Hug L.A."/>
            <person name="Sharon I."/>
            <person name="Castelle C.J."/>
            <person name="Probst A.J."/>
            <person name="Thomas B.C."/>
            <person name="Singh A."/>
            <person name="Wilkins M.J."/>
            <person name="Karaoz U."/>
            <person name="Brodie E.L."/>
            <person name="Williams K.H."/>
            <person name="Hubbard S.S."/>
            <person name="Banfield J.F."/>
        </authorList>
    </citation>
    <scope>NUCLEOTIDE SEQUENCE [LARGE SCALE GENOMIC DNA]</scope>
</reference>
<evidence type="ECO:0000313" key="9">
    <source>
        <dbReference type="EMBL" id="OGF36944.1"/>
    </source>
</evidence>
<dbReference type="EMBL" id="MFGM01000027">
    <property type="protein sequence ID" value="OGF36944.1"/>
    <property type="molecule type" value="Genomic_DNA"/>
</dbReference>
<feature type="domain" description="ABC transmembrane type-1" evidence="8">
    <location>
        <begin position="81"/>
        <end position="265"/>
    </location>
</feature>
<dbReference type="AlphaFoldDB" id="A0A1F5TD86"/>
<evidence type="ECO:0000256" key="3">
    <source>
        <dbReference type="ARBA" id="ARBA00022475"/>
    </source>
</evidence>
<proteinExistence type="inferred from homology"/>
<sequence>MTGFSEFFGLHFKPKLVWAILLGAIPIVLLCWSYASESAARKAHNKDDRVFPTVSEMYEQTRIYVSEPDIRTDTPLFWHDLKYSMKLLVMGLSISAITAFIFGILMGVFPWFRALNMPIVTVFSIIPALTILAILFCVFGIGDTAKVALIVIGTSFLMMRDTVAYIRGLPEEQMVKTLTLGRGSFAFVTRVVMPQVAPRFLEMLRLNYSPAWLFLIASEGLAADSGLAHRMYLAQRTNHMALVIPIVFAITMIAVAMNYGTLFLNKKCFKYFWLGGK</sequence>
<dbReference type="GO" id="GO:0005886">
    <property type="term" value="C:plasma membrane"/>
    <property type="evidence" value="ECO:0007669"/>
    <property type="project" value="UniProtKB-SubCell"/>
</dbReference>
<dbReference type="Pfam" id="PF00528">
    <property type="entry name" value="BPD_transp_1"/>
    <property type="match status" value="1"/>
</dbReference>
<feature type="transmembrane region" description="Helical" evidence="7">
    <location>
        <begin position="87"/>
        <end position="112"/>
    </location>
</feature>
<feature type="transmembrane region" description="Helical" evidence="7">
    <location>
        <begin position="118"/>
        <end position="140"/>
    </location>
</feature>
<dbReference type="Gene3D" id="1.10.3720.10">
    <property type="entry name" value="MetI-like"/>
    <property type="match status" value="1"/>
</dbReference>
<evidence type="ECO:0000256" key="4">
    <source>
        <dbReference type="ARBA" id="ARBA00022692"/>
    </source>
</evidence>
<evidence type="ECO:0000256" key="5">
    <source>
        <dbReference type="ARBA" id="ARBA00022989"/>
    </source>
</evidence>
<keyword evidence="2 7" id="KW-0813">Transport</keyword>
<comment type="subcellular location">
    <subcellularLocation>
        <location evidence="1 7">Cell membrane</location>
        <topology evidence="1 7">Multi-pass membrane protein</topology>
    </subcellularLocation>
</comment>
<feature type="transmembrane region" description="Helical" evidence="7">
    <location>
        <begin position="16"/>
        <end position="35"/>
    </location>
</feature>
<protein>
    <recommendedName>
        <fullName evidence="8">ABC transmembrane type-1 domain-containing protein</fullName>
    </recommendedName>
</protein>
<evidence type="ECO:0000256" key="1">
    <source>
        <dbReference type="ARBA" id="ARBA00004651"/>
    </source>
</evidence>
<organism evidence="9 10">
    <name type="scientific">Candidatus Falkowbacteria bacterium RIFOXYC2_FULL_48_21</name>
    <dbReference type="NCBI Taxonomy" id="1798005"/>
    <lineage>
        <taxon>Bacteria</taxon>
        <taxon>Candidatus Falkowiibacteriota</taxon>
    </lineage>
</organism>
<comment type="caution">
    <text evidence="9">The sequence shown here is derived from an EMBL/GenBank/DDBJ whole genome shotgun (WGS) entry which is preliminary data.</text>
</comment>
<evidence type="ECO:0000256" key="6">
    <source>
        <dbReference type="ARBA" id="ARBA00023136"/>
    </source>
</evidence>
<accession>A0A1F5TD86</accession>
<dbReference type="PANTHER" id="PTHR30151:SF0">
    <property type="entry name" value="ABC TRANSPORTER PERMEASE PROTEIN MJ0413-RELATED"/>
    <property type="match status" value="1"/>
</dbReference>
<dbReference type="PROSITE" id="PS50928">
    <property type="entry name" value="ABC_TM1"/>
    <property type="match status" value="1"/>
</dbReference>
<keyword evidence="3" id="KW-1003">Cell membrane</keyword>
<dbReference type="SUPFAM" id="SSF161098">
    <property type="entry name" value="MetI-like"/>
    <property type="match status" value="1"/>
</dbReference>
<dbReference type="GO" id="GO:0055085">
    <property type="term" value="P:transmembrane transport"/>
    <property type="evidence" value="ECO:0007669"/>
    <property type="project" value="InterPro"/>
</dbReference>
<evidence type="ECO:0000259" key="8">
    <source>
        <dbReference type="PROSITE" id="PS50928"/>
    </source>
</evidence>
<dbReference type="InterPro" id="IPR000515">
    <property type="entry name" value="MetI-like"/>
</dbReference>